<keyword evidence="3 6" id="KW-1133">Transmembrane helix</keyword>
<evidence type="ECO:0000256" key="2">
    <source>
        <dbReference type="ARBA" id="ARBA00022692"/>
    </source>
</evidence>
<feature type="transmembrane region" description="Helical" evidence="6">
    <location>
        <begin position="373"/>
        <end position="391"/>
    </location>
</feature>
<sequence length="501" mass="54678">MSHSTSIETLAATGQAESTRDLEKDAATVERAQETENDWGESPDNPRNWPRRRKWVATFIVSFYAFLSPLGSSLLAPGLPQIDEQYNITNDVITSMILSIFLLSFAFGSVIFPPLSEIYGRTWPLHISNLVFMVFNLGCAFAPSANALLIFRFLCGFPAAGPVSIGGGSISDLFAEDERAGAMAVYTLGPLMLLALLRIRELISFILGPIIGGYTAQYLGMKYVFIINSCLGGLAALVGIPCLRETYGPLVRMQKEQKDGVSRALGPPNGESKTAYLWHTLCRPIILLFRSLTCFMLSTYMALLYGIYYLMVATFADFFSETYGFKAGAGGLCYLGLGLGFVLATLFGAQFGDSMYNKRTAANGGVGKPEFRMPGLIFGSFFIPVSLWYGWSAQAKLHWIMPIIGTGIFGFADTAPHSLPILLYLVDTFQYAASAFGAATVFRCLSGFAFPLFASQMYDALGMGLGNSLLGAVSIVLGIPFPIYLYLYGEQIRARSPYARH</sequence>
<feature type="transmembrane region" description="Helical" evidence="6">
    <location>
        <begin position="55"/>
        <end position="76"/>
    </location>
</feature>
<dbReference type="PANTHER" id="PTHR23502">
    <property type="entry name" value="MAJOR FACILITATOR SUPERFAMILY"/>
    <property type="match status" value="1"/>
</dbReference>
<evidence type="ECO:0000256" key="6">
    <source>
        <dbReference type="SAM" id="Phobius"/>
    </source>
</evidence>
<dbReference type="Pfam" id="PF07690">
    <property type="entry name" value="MFS_1"/>
    <property type="match status" value="1"/>
</dbReference>
<dbReference type="Gene3D" id="1.20.1250.20">
    <property type="entry name" value="MFS general substrate transporter like domains"/>
    <property type="match status" value="1"/>
</dbReference>
<evidence type="ECO:0000256" key="4">
    <source>
        <dbReference type="ARBA" id="ARBA00023136"/>
    </source>
</evidence>
<dbReference type="SUPFAM" id="SSF103473">
    <property type="entry name" value="MFS general substrate transporter"/>
    <property type="match status" value="1"/>
</dbReference>
<feature type="transmembrane region" description="Helical" evidence="6">
    <location>
        <begin position="287"/>
        <end position="308"/>
    </location>
</feature>
<evidence type="ECO:0000313" key="8">
    <source>
        <dbReference type="EMBL" id="KIY52336.1"/>
    </source>
</evidence>
<protein>
    <submittedName>
        <fullName evidence="8">MFS general substrate transporter</fullName>
    </submittedName>
</protein>
<feature type="transmembrane region" description="Helical" evidence="6">
    <location>
        <begin position="431"/>
        <end position="453"/>
    </location>
</feature>
<feature type="transmembrane region" description="Helical" evidence="6">
    <location>
        <begin position="328"/>
        <end position="352"/>
    </location>
</feature>
<organism evidence="8 9">
    <name type="scientific">Fistulina hepatica ATCC 64428</name>
    <dbReference type="NCBI Taxonomy" id="1128425"/>
    <lineage>
        <taxon>Eukaryota</taxon>
        <taxon>Fungi</taxon>
        <taxon>Dikarya</taxon>
        <taxon>Basidiomycota</taxon>
        <taxon>Agaricomycotina</taxon>
        <taxon>Agaricomycetes</taxon>
        <taxon>Agaricomycetidae</taxon>
        <taxon>Agaricales</taxon>
        <taxon>Fistulinaceae</taxon>
        <taxon>Fistulina</taxon>
    </lineage>
</organism>
<dbReference type="Proteomes" id="UP000054144">
    <property type="component" value="Unassembled WGS sequence"/>
</dbReference>
<feature type="transmembrane region" description="Helical" evidence="6">
    <location>
        <begin position="127"/>
        <end position="160"/>
    </location>
</feature>
<gene>
    <name evidence="8" type="ORF">FISHEDRAFT_35597</name>
</gene>
<feature type="transmembrane region" description="Helical" evidence="6">
    <location>
        <begin position="180"/>
        <end position="197"/>
    </location>
</feature>
<dbReference type="EMBL" id="KN881644">
    <property type="protein sequence ID" value="KIY52336.1"/>
    <property type="molecule type" value="Genomic_DNA"/>
</dbReference>
<feature type="transmembrane region" description="Helical" evidence="6">
    <location>
        <begin position="397"/>
        <end position="419"/>
    </location>
</feature>
<name>A0A0D7AM15_9AGAR</name>
<feature type="transmembrane region" description="Helical" evidence="6">
    <location>
        <begin position="96"/>
        <end position="115"/>
    </location>
</feature>
<keyword evidence="4 6" id="KW-0472">Membrane</keyword>
<dbReference type="InterPro" id="IPR011701">
    <property type="entry name" value="MFS"/>
</dbReference>
<proteinExistence type="predicted"/>
<evidence type="ECO:0000259" key="7">
    <source>
        <dbReference type="PROSITE" id="PS50850"/>
    </source>
</evidence>
<feature type="region of interest" description="Disordered" evidence="5">
    <location>
        <begin position="1"/>
        <end position="46"/>
    </location>
</feature>
<feature type="domain" description="Major facilitator superfamily (MFS) profile" evidence="7">
    <location>
        <begin position="57"/>
        <end position="490"/>
    </location>
</feature>
<evidence type="ECO:0000256" key="1">
    <source>
        <dbReference type="ARBA" id="ARBA00004141"/>
    </source>
</evidence>
<feature type="transmembrane region" description="Helical" evidence="6">
    <location>
        <begin position="225"/>
        <end position="243"/>
    </location>
</feature>
<reference evidence="8 9" key="1">
    <citation type="journal article" date="2015" name="Fungal Genet. Biol.">
        <title>Evolution of novel wood decay mechanisms in Agaricales revealed by the genome sequences of Fistulina hepatica and Cylindrobasidium torrendii.</title>
        <authorList>
            <person name="Floudas D."/>
            <person name="Held B.W."/>
            <person name="Riley R."/>
            <person name="Nagy L.G."/>
            <person name="Koehler G."/>
            <person name="Ransdell A.S."/>
            <person name="Younus H."/>
            <person name="Chow J."/>
            <person name="Chiniquy J."/>
            <person name="Lipzen A."/>
            <person name="Tritt A."/>
            <person name="Sun H."/>
            <person name="Haridas S."/>
            <person name="LaButti K."/>
            <person name="Ohm R.A."/>
            <person name="Kues U."/>
            <person name="Blanchette R.A."/>
            <person name="Grigoriev I.V."/>
            <person name="Minto R.E."/>
            <person name="Hibbett D.S."/>
        </authorList>
    </citation>
    <scope>NUCLEOTIDE SEQUENCE [LARGE SCALE GENOMIC DNA]</scope>
    <source>
        <strain evidence="8 9">ATCC 64428</strain>
    </source>
</reference>
<evidence type="ECO:0000313" key="9">
    <source>
        <dbReference type="Proteomes" id="UP000054144"/>
    </source>
</evidence>
<accession>A0A0D7AM15</accession>
<dbReference type="PROSITE" id="PS50850">
    <property type="entry name" value="MFS"/>
    <property type="match status" value="1"/>
</dbReference>
<dbReference type="PANTHER" id="PTHR23502:SF60">
    <property type="entry name" value="MAJOR FACILITATOR SUPERFAMILY (MFS) PROFILE DOMAIN-CONTAINING PROTEIN-RELATED"/>
    <property type="match status" value="1"/>
</dbReference>
<feature type="transmembrane region" description="Helical" evidence="6">
    <location>
        <begin position="465"/>
        <end position="487"/>
    </location>
</feature>
<dbReference type="GO" id="GO:0022857">
    <property type="term" value="F:transmembrane transporter activity"/>
    <property type="evidence" value="ECO:0007669"/>
    <property type="project" value="InterPro"/>
</dbReference>
<comment type="subcellular location">
    <subcellularLocation>
        <location evidence="1">Membrane</location>
        <topology evidence="1">Multi-pass membrane protein</topology>
    </subcellularLocation>
</comment>
<dbReference type="GO" id="GO:0005886">
    <property type="term" value="C:plasma membrane"/>
    <property type="evidence" value="ECO:0007669"/>
    <property type="project" value="TreeGrafter"/>
</dbReference>
<dbReference type="AlphaFoldDB" id="A0A0D7AM15"/>
<dbReference type="OrthoDB" id="6770063at2759"/>
<keyword evidence="2 6" id="KW-0812">Transmembrane</keyword>
<evidence type="ECO:0000256" key="5">
    <source>
        <dbReference type="SAM" id="MobiDB-lite"/>
    </source>
</evidence>
<evidence type="ECO:0000256" key="3">
    <source>
        <dbReference type="ARBA" id="ARBA00022989"/>
    </source>
</evidence>
<dbReference type="InterPro" id="IPR020846">
    <property type="entry name" value="MFS_dom"/>
</dbReference>
<dbReference type="InterPro" id="IPR036259">
    <property type="entry name" value="MFS_trans_sf"/>
</dbReference>
<keyword evidence="9" id="KW-1185">Reference proteome</keyword>
<feature type="transmembrane region" description="Helical" evidence="6">
    <location>
        <begin position="202"/>
        <end position="219"/>
    </location>
</feature>
<feature type="compositionally biased region" description="Basic and acidic residues" evidence="5">
    <location>
        <begin position="18"/>
        <end position="34"/>
    </location>
</feature>